<comment type="caution">
    <text evidence="1">The sequence shown here is derived from an EMBL/GenBank/DDBJ whole genome shotgun (WGS) entry which is preliminary data.</text>
</comment>
<dbReference type="EMBL" id="BARS01022516">
    <property type="protein sequence ID" value="GAG01135.1"/>
    <property type="molecule type" value="Genomic_DNA"/>
</dbReference>
<proteinExistence type="predicted"/>
<reference evidence="1" key="1">
    <citation type="journal article" date="2014" name="Front. Microbiol.">
        <title>High frequency of phylogenetically diverse reductive dehalogenase-homologous genes in deep subseafloor sedimentary metagenomes.</title>
        <authorList>
            <person name="Kawai M."/>
            <person name="Futagami T."/>
            <person name="Toyoda A."/>
            <person name="Takaki Y."/>
            <person name="Nishi S."/>
            <person name="Hori S."/>
            <person name="Arai W."/>
            <person name="Tsubouchi T."/>
            <person name="Morono Y."/>
            <person name="Uchiyama I."/>
            <person name="Ito T."/>
            <person name="Fujiyama A."/>
            <person name="Inagaki F."/>
            <person name="Takami H."/>
        </authorList>
    </citation>
    <scope>NUCLEOTIDE SEQUENCE</scope>
    <source>
        <strain evidence="1">Expedition CK06-06</strain>
    </source>
</reference>
<organism evidence="1">
    <name type="scientific">marine sediment metagenome</name>
    <dbReference type="NCBI Taxonomy" id="412755"/>
    <lineage>
        <taxon>unclassified sequences</taxon>
        <taxon>metagenomes</taxon>
        <taxon>ecological metagenomes</taxon>
    </lineage>
</organism>
<sequence length="154" mass="16168">MPADRNVPNLTTPRVRIRVTAVLPAAPATVTSAWTSCSGFSWLTFYLTYDAAAANGAVTFYLLFRPGELTPGFGFGTGYRMTAYAVGAVAAGVDTASLIQREGVTYEGITLFPEGFVWGPIAIQGTVEEFAVVMTESGVPGTPGSFGIDVQMAV</sequence>
<gene>
    <name evidence="1" type="ORF">S01H1_35993</name>
</gene>
<evidence type="ECO:0000313" key="1">
    <source>
        <dbReference type="EMBL" id="GAG01135.1"/>
    </source>
</evidence>
<name>X0U6E6_9ZZZZ</name>
<protein>
    <submittedName>
        <fullName evidence="1">Uncharacterized protein</fullName>
    </submittedName>
</protein>
<accession>X0U6E6</accession>
<dbReference type="AlphaFoldDB" id="X0U6E6"/>